<evidence type="ECO:0000256" key="9">
    <source>
        <dbReference type="ARBA" id="ARBA00022801"/>
    </source>
</evidence>
<comment type="cofactor">
    <cofactor evidence="10">
        <name>Mn(2+)</name>
        <dbReference type="ChEBI" id="CHEBI:29035"/>
    </cofactor>
    <cofactor evidence="10">
        <name>Mg(2+)</name>
        <dbReference type="ChEBI" id="CHEBI:18420"/>
    </cofactor>
    <text evidence="10">Manganese or magnesium. Binds 1 divalent metal ion per monomer in the absence of substrate. May bind a second metal ion after substrate binding.</text>
</comment>
<evidence type="ECO:0000313" key="13">
    <source>
        <dbReference type="EMBL" id="BAH69434.1"/>
    </source>
</evidence>
<dbReference type="PATRIC" id="fig|496833.3.peg.591"/>
<feature type="domain" description="RNase H type-2" evidence="12">
    <location>
        <begin position="16"/>
        <end position="239"/>
    </location>
</feature>
<comment type="catalytic activity">
    <reaction evidence="1 10 11">
        <text>Endonucleolytic cleavage to 5'-phosphomonoester.</text>
        <dbReference type="EC" id="3.1.26.4"/>
    </reaction>
</comment>
<keyword evidence="6 10" id="KW-0540">Nuclease</keyword>
<evidence type="ECO:0000256" key="4">
    <source>
        <dbReference type="ARBA" id="ARBA00008378"/>
    </source>
</evidence>
<comment type="subcellular location">
    <subcellularLocation>
        <location evidence="3">Cytoplasm</location>
    </subcellularLocation>
</comment>
<evidence type="ECO:0000259" key="12">
    <source>
        <dbReference type="PROSITE" id="PS51975"/>
    </source>
</evidence>
<dbReference type="CDD" id="cd06590">
    <property type="entry name" value="RNase_HII_bacteria_HIII_like"/>
    <property type="match status" value="1"/>
</dbReference>
<evidence type="ECO:0000256" key="6">
    <source>
        <dbReference type="ARBA" id="ARBA00022722"/>
    </source>
</evidence>
<feature type="binding site" evidence="10">
    <location>
        <position position="124"/>
    </location>
    <ligand>
        <name>a divalent metal cation</name>
        <dbReference type="ChEBI" id="CHEBI:60240"/>
    </ligand>
</feature>
<evidence type="ECO:0000256" key="2">
    <source>
        <dbReference type="ARBA" id="ARBA00004065"/>
    </source>
</evidence>
<feature type="binding site" evidence="10">
    <location>
        <position position="23"/>
    </location>
    <ligand>
        <name>a divalent metal cation</name>
        <dbReference type="ChEBI" id="CHEBI:60240"/>
    </ligand>
</feature>
<dbReference type="PANTHER" id="PTHR10954:SF23">
    <property type="entry name" value="RIBONUCLEASE"/>
    <property type="match status" value="1"/>
</dbReference>
<dbReference type="GO" id="GO:0043137">
    <property type="term" value="P:DNA replication, removal of RNA primer"/>
    <property type="evidence" value="ECO:0007669"/>
    <property type="project" value="TreeGrafter"/>
</dbReference>
<dbReference type="GO" id="GO:0003723">
    <property type="term" value="F:RNA binding"/>
    <property type="evidence" value="ECO:0007669"/>
    <property type="project" value="UniProtKB-UniRule"/>
</dbReference>
<dbReference type="GO" id="GO:0032299">
    <property type="term" value="C:ribonuclease H2 complex"/>
    <property type="evidence" value="ECO:0007669"/>
    <property type="project" value="TreeGrafter"/>
</dbReference>
<dbReference type="GO" id="GO:0005737">
    <property type="term" value="C:cytoplasm"/>
    <property type="evidence" value="ECO:0007669"/>
    <property type="project" value="UniProtKB-SubCell"/>
</dbReference>
<evidence type="ECO:0000256" key="10">
    <source>
        <dbReference type="PROSITE-ProRule" id="PRU01319"/>
    </source>
</evidence>
<dbReference type="PANTHER" id="PTHR10954">
    <property type="entry name" value="RIBONUCLEASE H2 SUBUNIT A"/>
    <property type="match status" value="1"/>
</dbReference>
<evidence type="ECO:0000256" key="8">
    <source>
        <dbReference type="ARBA" id="ARBA00022759"/>
    </source>
</evidence>
<dbReference type="Gene3D" id="3.30.420.10">
    <property type="entry name" value="Ribonuclease H-like superfamily/Ribonuclease H"/>
    <property type="match status" value="1"/>
</dbReference>
<comment type="function">
    <text evidence="2 11">Endonuclease that specifically degrades the RNA of RNA-DNA hybrids.</text>
</comment>
<evidence type="ECO:0000256" key="7">
    <source>
        <dbReference type="ARBA" id="ARBA00022723"/>
    </source>
</evidence>
<keyword evidence="5" id="KW-0963">Cytoplasm</keyword>
<dbReference type="PROSITE" id="PS51975">
    <property type="entry name" value="RNASE_H_2"/>
    <property type="match status" value="1"/>
</dbReference>
<feature type="binding site" evidence="10">
    <location>
        <position position="22"/>
    </location>
    <ligand>
        <name>a divalent metal cation</name>
        <dbReference type="ChEBI" id="CHEBI:60240"/>
    </ligand>
</feature>
<sequence length="250" mass="28878">MMKFLEYNFSLDIKDKKLIGVDEVGVGDYFGPLCCAAVFIPQDKIQEVIDLGVKDSKKLSDKQIKMMAYKLKKIVKYAIHHLSPKGYNTLNKTYNGNFLKMFTHLSAISSLQEKIGAVDYVFIDQYSTKSSIERYYTDLVKLNNWADFNQIQGDILLAYKAESISLEVACASIIARDYFLYFMQKMNEQYNCKFPFGAGSKVKEFAREFFKNHPDSETKNNVCKKNFKMDLEDQNTTTINLFATDFENKK</sequence>
<dbReference type="GO" id="GO:0004523">
    <property type="term" value="F:RNA-DNA hybrid ribonuclease activity"/>
    <property type="evidence" value="ECO:0007669"/>
    <property type="project" value="UniProtKB-UniRule"/>
</dbReference>
<dbReference type="InterPro" id="IPR001352">
    <property type="entry name" value="RNase_HII/HIII"/>
</dbReference>
<evidence type="ECO:0000256" key="1">
    <source>
        <dbReference type="ARBA" id="ARBA00000077"/>
    </source>
</evidence>
<proteinExistence type="inferred from homology"/>
<dbReference type="InterPro" id="IPR012337">
    <property type="entry name" value="RNaseH-like_sf"/>
</dbReference>
<organism evidence="13 14">
    <name type="scientific">Mycoplasmopsis fermentans (strain ATCC 19989 / NBRC 14854 / NCTC 10117 / PG18)</name>
    <name type="common">Mycoplasma fermentans</name>
    <dbReference type="NCBI Taxonomy" id="496833"/>
    <lineage>
        <taxon>Bacteria</taxon>
        <taxon>Bacillati</taxon>
        <taxon>Mycoplasmatota</taxon>
        <taxon>Mycoplasmoidales</taxon>
        <taxon>Metamycoplasmataceae</taxon>
        <taxon>Mycoplasmopsis</taxon>
    </lineage>
</organism>
<dbReference type="SUPFAM" id="SSF53098">
    <property type="entry name" value="Ribonuclease H-like"/>
    <property type="match status" value="1"/>
</dbReference>
<dbReference type="EMBL" id="AP009608">
    <property type="protein sequence ID" value="BAH69434.1"/>
    <property type="molecule type" value="Genomic_DNA"/>
</dbReference>
<evidence type="ECO:0000256" key="11">
    <source>
        <dbReference type="RuleBase" id="RU003515"/>
    </source>
</evidence>
<dbReference type="EC" id="3.1.26.4" evidence="11"/>
<dbReference type="KEGG" id="mfp:MBIO_0169"/>
<accession>C4XE62</accession>
<dbReference type="Pfam" id="PF01351">
    <property type="entry name" value="RNase_HII"/>
    <property type="match status" value="1"/>
</dbReference>
<dbReference type="InterPro" id="IPR036397">
    <property type="entry name" value="RNaseH_sf"/>
</dbReference>
<dbReference type="GO" id="GO:0046872">
    <property type="term" value="F:metal ion binding"/>
    <property type="evidence" value="ECO:0007669"/>
    <property type="project" value="UniProtKB-KW"/>
</dbReference>
<comment type="similarity">
    <text evidence="4">Belongs to the RNase HII family. RnhC subfamily.</text>
</comment>
<name>C4XE62_MYCFP</name>
<dbReference type="Proteomes" id="UP000006810">
    <property type="component" value="Chromosome"/>
</dbReference>
<keyword evidence="14" id="KW-1185">Reference proteome</keyword>
<dbReference type="AlphaFoldDB" id="C4XE62"/>
<dbReference type="eggNOG" id="COG1039">
    <property type="taxonomic scope" value="Bacteria"/>
</dbReference>
<dbReference type="HOGENOM" id="CLU_059546_2_0_14"/>
<dbReference type="InterPro" id="IPR024567">
    <property type="entry name" value="RNase_HII/HIII_dom"/>
</dbReference>
<evidence type="ECO:0000256" key="5">
    <source>
        <dbReference type="ARBA" id="ARBA00022490"/>
    </source>
</evidence>
<protein>
    <recommendedName>
        <fullName evidence="11">Ribonuclease</fullName>
        <ecNumber evidence="11">3.1.26.4</ecNumber>
    </recommendedName>
</protein>
<gene>
    <name evidence="13" type="ordered locus">MBIO_0169</name>
</gene>
<keyword evidence="7 10" id="KW-0479">Metal-binding</keyword>
<keyword evidence="8 10" id="KW-0255">Endonuclease</keyword>
<dbReference type="GO" id="GO:0006298">
    <property type="term" value="P:mismatch repair"/>
    <property type="evidence" value="ECO:0007669"/>
    <property type="project" value="TreeGrafter"/>
</dbReference>
<reference evidence="13 14" key="1">
    <citation type="journal article" date="2009" name="Curr. Microbiol.">
        <title>Molecular cloning and expression of a novel cholinephosphotransferase involved in glycoglycerophospholipid biosynthesis of Mycoplasma fermentans.</title>
        <authorList>
            <person name="Ishida N."/>
            <person name="Irikura D."/>
            <person name="Matsuda K."/>
            <person name="Sato S."/>
            <person name="Asano K."/>
        </authorList>
    </citation>
    <scope>NUCLEOTIDE SEQUENCE [LARGE SCALE GENOMIC DNA]</scope>
    <source>
        <strain evidence="14">ATCC 19989 / NBRC 14854 / NCTC 10117 / PG18</strain>
    </source>
</reference>
<keyword evidence="9 10" id="KW-0378">Hydrolase</keyword>
<evidence type="ECO:0000256" key="3">
    <source>
        <dbReference type="ARBA" id="ARBA00004496"/>
    </source>
</evidence>
<evidence type="ECO:0000313" key="14">
    <source>
        <dbReference type="Proteomes" id="UP000006810"/>
    </source>
</evidence>